<dbReference type="CDD" id="cd08054">
    <property type="entry name" value="gp6"/>
    <property type="match status" value="1"/>
</dbReference>
<sequence>MSVISKPTERPISLASMKAHLRVRHDEEDTYIEGLVDAAVGMIDGPGGIGVALMEQTWRRSFDRIEDVVKLPGAPVKSIAEVGYIDRDGVTQTFAAANYELDANAEPARVWPVNAWPVVKDRPGAIWIDYVLGEAASAAVDATLLQAVRMLVGHWYENREAVIVGTSAASVPIGVDLILRSHRRGVVGA</sequence>
<comment type="caution">
    <text evidence="1">The sequence shown here is derived from an EMBL/GenBank/DDBJ whole genome shotgun (WGS) entry which is preliminary data.</text>
</comment>
<dbReference type="AlphaFoldDB" id="A0A845M1J4"/>
<dbReference type="Proteomes" id="UP000467322">
    <property type="component" value="Unassembled WGS sequence"/>
</dbReference>
<organism evidence="1 2">
    <name type="scientific">Maritimibacter harenae</name>
    <dbReference type="NCBI Taxonomy" id="2606218"/>
    <lineage>
        <taxon>Bacteria</taxon>
        <taxon>Pseudomonadati</taxon>
        <taxon>Pseudomonadota</taxon>
        <taxon>Alphaproteobacteria</taxon>
        <taxon>Rhodobacterales</taxon>
        <taxon>Roseobacteraceae</taxon>
        <taxon>Maritimibacter</taxon>
    </lineage>
</organism>
<dbReference type="RefSeq" id="WP_161352343.1">
    <property type="nucleotide sequence ID" value="NZ_WTUX01000017.1"/>
</dbReference>
<gene>
    <name evidence="1" type="ORF">GQE99_14500</name>
</gene>
<protein>
    <recommendedName>
        <fullName evidence="3">Phage gp6-like head-tail connector protein</fullName>
    </recommendedName>
</protein>
<dbReference type="InterPro" id="IPR006450">
    <property type="entry name" value="Phage_HK97_gp6-like"/>
</dbReference>
<evidence type="ECO:0000313" key="1">
    <source>
        <dbReference type="EMBL" id="MZR14230.1"/>
    </source>
</evidence>
<keyword evidence="2" id="KW-1185">Reference proteome</keyword>
<evidence type="ECO:0000313" key="2">
    <source>
        <dbReference type="Proteomes" id="UP000467322"/>
    </source>
</evidence>
<accession>A0A845M1J4</accession>
<dbReference type="EMBL" id="WTUX01000017">
    <property type="protein sequence ID" value="MZR14230.1"/>
    <property type="molecule type" value="Genomic_DNA"/>
</dbReference>
<proteinExistence type="predicted"/>
<dbReference type="InterPro" id="IPR011738">
    <property type="entry name" value="Phage_CHP"/>
</dbReference>
<evidence type="ECO:0008006" key="3">
    <source>
        <dbReference type="Google" id="ProtNLM"/>
    </source>
</evidence>
<dbReference type="Gene3D" id="1.10.3230.30">
    <property type="entry name" value="Phage gp6-like head-tail connector protein"/>
    <property type="match status" value="1"/>
</dbReference>
<dbReference type="NCBIfam" id="TIGR02215">
    <property type="entry name" value="phage_chp_gp8"/>
    <property type="match status" value="1"/>
</dbReference>
<reference evidence="1 2" key="1">
    <citation type="submission" date="2019-12" db="EMBL/GenBank/DDBJ databases">
        <title>Maritimibacter sp. nov. sp. isolated from sea sand.</title>
        <authorList>
            <person name="Kim J."/>
            <person name="Jeong S.E."/>
            <person name="Jung H.S."/>
            <person name="Jeon C.O."/>
        </authorList>
    </citation>
    <scope>NUCLEOTIDE SEQUENCE [LARGE SCALE GENOMIC DNA]</scope>
    <source>
        <strain evidence="1 2">DP07</strain>
    </source>
</reference>
<name>A0A845M1J4_9RHOB</name>
<dbReference type="NCBIfam" id="TIGR01560">
    <property type="entry name" value="put_DNA_pack"/>
    <property type="match status" value="1"/>
</dbReference>